<dbReference type="EMBL" id="QGKV02000832">
    <property type="protein sequence ID" value="KAF3552112.1"/>
    <property type="molecule type" value="Genomic_DNA"/>
</dbReference>
<sequence>MLGELPTFLQLGGESMLAVFLCMLVKQSHAHRGRKVCDEPWCEETHQTRRRQAQQSWTSDSVAGQGNGQARLARGSSMMVTWAVMAAWLDGVVVVLDDQSKGSGLGARLEIDRNMSNWSSWGPVKRQLMAKGCKREEGTFSATTPTPSPLGQLEEMDTRQKEKEKDKEKEMAPGERTPKGILNPGLGRSGSESLAFGRTVHDRFLTLLGRFEDQVSEKKGSGWRIRAGCGGWYQSGPRLPVQTEVVNNKTGEPLEPIIPTEVQVDDVDNQQELRDEDGAKSSHAGARAGLDSGADEMSRP</sequence>
<feature type="chain" id="PRO_5046142390" evidence="2">
    <location>
        <begin position="31"/>
        <end position="300"/>
    </location>
</feature>
<organism evidence="3 4">
    <name type="scientific">Brassica cretica</name>
    <name type="common">Mustard</name>
    <dbReference type="NCBI Taxonomy" id="69181"/>
    <lineage>
        <taxon>Eukaryota</taxon>
        <taxon>Viridiplantae</taxon>
        <taxon>Streptophyta</taxon>
        <taxon>Embryophyta</taxon>
        <taxon>Tracheophyta</taxon>
        <taxon>Spermatophyta</taxon>
        <taxon>Magnoliopsida</taxon>
        <taxon>eudicotyledons</taxon>
        <taxon>Gunneridae</taxon>
        <taxon>Pentapetalae</taxon>
        <taxon>rosids</taxon>
        <taxon>malvids</taxon>
        <taxon>Brassicales</taxon>
        <taxon>Brassicaceae</taxon>
        <taxon>Brassiceae</taxon>
        <taxon>Brassica</taxon>
    </lineage>
</organism>
<feature type="compositionally biased region" description="Basic and acidic residues" evidence="1">
    <location>
        <begin position="156"/>
        <end position="178"/>
    </location>
</feature>
<accession>A0ABQ7CKS2</accession>
<protein>
    <submittedName>
        <fullName evidence="3">Uncharacterized protein</fullName>
    </submittedName>
</protein>
<keyword evidence="4" id="KW-1185">Reference proteome</keyword>
<evidence type="ECO:0000313" key="3">
    <source>
        <dbReference type="EMBL" id="KAF3552112.1"/>
    </source>
</evidence>
<keyword evidence="2" id="KW-0732">Signal</keyword>
<feature type="region of interest" description="Disordered" evidence="1">
    <location>
        <begin position="251"/>
        <end position="300"/>
    </location>
</feature>
<feature type="region of interest" description="Disordered" evidence="1">
    <location>
        <begin position="48"/>
        <end position="69"/>
    </location>
</feature>
<evidence type="ECO:0000256" key="1">
    <source>
        <dbReference type="SAM" id="MobiDB-lite"/>
    </source>
</evidence>
<proteinExistence type="predicted"/>
<feature type="compositionally biased region" description="Basic and acidic residues" evidence="1">
    <location>
        <begin position="271"/>
        <end position="280"/>
    </location>
</feature>
<evidence type="ECO:0000256" key="2">
    <source>
        <dbReference type="SAM" id="SignalP"/>
    </source>
</evidence>
<name>A0ABQ7CKS2_BRACR</name>
<dbReference type="Proteomes" id="UP000266723">
    <property type="component" value="Unassembled WGS sequence"/>
</dbReference>
<gene>
    <name evidence="3" type="ORF">DY000_02006103</name>
</gene>
<feature type="region of interest" description="Disordered" evidence="1">
    <location>
        <begin position="136"/>
        <end position="190"/>
    </location>
</feature>
<feature type="compositionally biased region" description="Polar residues" evidence="1">
    <location>
        <begin position="53"/>
        <end position="64"/>
    </location>
</feature>
<evidence type="ECO:0000313" key="4">
    <source>
        <dbReference type="Proteomes" id="UP000266723"/>
    </source>
</evidence>
<reference evidence="3 4" key="1">
    <citation type="journal article" date="2020" name="BMC Genomics">
        <title>Intraspecific diversification of the crop wild relative Brassica cretica Lam. using demographic model selection.</title>
        <authorList>
            <person name="Kioukis A."/>
            <person name="Michalopoulou V.A."/>
            <person name="Briers L."/>
            <person name="Pirintsos S."/>
            <person name="Studholme D.J."/>
            <person name="Pavlidis P."/>
            <person name="Sarris P.F."/>
        </authorList>
    </citation>
    <scope>NUCLEOTIDE SEQUENCE [LARGE SCALE GENOMIC DNA]</scope>
    <source>
        <strain evidence="4">cv. PFS-1207/04</strain>
    </source>
</reference>
<comment type="caution">
    <text evidence="3">The sequence shown here is derived from an EMBL/GenBank/DDBJ whole genome shotgun (WGS) entry which is preliminary data.</text>
</comment>
<feature type="signal peptide" evidence="2">
    <location>
        <begin position="1"/>
        <end position="30"/>
    </location>
</feature>